<evidence type="ECO:0000313" key="2">
    <source>
        <dbReference type="Proteomes" id="UP000749471"/>
    </source>
</evidence>
<organism evidence="1 2">
    <name type="scientific">Tissierella simiarum</name>
    <dbReference type="NCBI Taxonomy" id="2841534"/>
    <lineage>
        <taxon>Bacteria</taxon>
        <taxon>Bacillati</taxon>
        <taxon>Bacillota</taxon>
        <taxon>Tissierellia</taxon>
        <taxon>Tissierellales</taxon>
        <taxon>Tissierellaceae</taxon>
        <taxon>Tissierella</taxon>
    </lineage>
</organism>
<accession>A0ABS6EBT7</accession>
<sequence>MDLLEKKEVGSLENTKLIYMQGKNNYRIFKGKEYVYINSKYIEMIDEDNVKFEGNGALYPIFATYQDDLILIMPFRMGDNSEYLKA</sequence>
<gene>
    <name evidence="1" type="ORF">KQI42_20620</name>
</gene>
<dbReference type="EMBL" id="JAHLPM010000042">
    <property type="protein sequence ID" value="MBU5440401.1"/>
    <property type="molecule type" value="Genomic_DNA"/>
</dbReference>
<evidence type="ECO:0000313" key="1">
    <source>
        <dbReference type="EMBL" id="MBU5440401.1"/>
    </source>
</evidence>
<comment type="caution">
    <text evidence="1">The sequence shown here is derived from an EMBL/GenBank/DDBJ whole genome shotgun (WGS) entry which is preliminary data.</text>
</comment>
<keyword evidence="2" id="KW-1185">Reference proteome</keyword>
<dbReference type="Proteomes" id="UP000749471">
    <property type="component" value="Unassembled WGS sequence"/>
</dbReference>
<name>A0ABS6EBT7_9FIRM</name>
<dbReference type="RefSeq" id="WP_216522708.1">
    <property type="nucleotide sequence ID" value="NZ_JAHLPM010000042.1"/>
</dbReference>
<proteinExistence type="predicted"/>
<protein>
    <submittedName>
        <fullName evidence="1">Uncharacterized protein</fullName>
    </submittedName>
</protein>
<reference evidence="1 2" key="1">
    <citation type="submission" date="2021-06" db="EMBL/GenBank/DDBJ databases">
        <authorList>
            <person name="Sun Q."/>
            <person name="Li D."/>
        </authorList>
    </citation>
    <scope>NUCLEOTIDE SEQUENCE [LARGE SCALE GENOMIC DNA]</scope>
    <source>
        <strain evidence="1 2">MSJ-40</strain>
    </source>
</reference>